<dbReference type="AlphaFoldDB" id="V6LKX2"/>
<dbReference type="VEuPathDB" id="GiardiaDB:SS50377_20224"/>
<reference evidence="3" key="2">
    <citation type="submission" date="2020-12" db="EMBL/GenBank/DDBJ databases">
        <title>New Spironucleus salmonicida genome in near-complete chromosomes.</title>
        <authorList>
            <person name="Xu F."/>
            <person name="Kurt Z."/>
            <person name="Jimenez-Gonzalez A."/>
            <person name="Astvaldsson A."/>
            <person name="Andersson J.O."/>
            <person name="Svard S.G."/>
        </authorList>
    </citation>
    <scope>NUCLEOTIDE SEQUENCE</scope>
    <source>
        <strain evidence="3">ATCC 50377</strain>
    </source>
</reference>
<evidence type="ECO:0000256" key="1">
    <source>
        <dbReference type="SAM" id="Coils"/>
    </source>
</evidence>
<dbReference type="EMBL" id="AUWU02000001">
    <property type="protein sequence ID" value="KAH0576878.1"/>
    <property type="molecule type" value="Genomic_DNA"/>
</dbReference>
<proteinExistence type="predicted"/>
<sequence length="257" mass="30052">MQNIDEFGLLEGNTSNFKDFMGGGNTVDLLQFLGQSTGPVDNYQTQMLQINNENIQLKQQIQQLQQQVFQYQNQTEQLQKQILQSSLDIQQVSNNVTFEAQIQELFEANQIYENQIKDFQANQLLQQPNQLEQELTYLLQVHPNEITNQVTNLMNQVTYYQQKHEKDAAEIEFFKIQAARQLQVFKENVVMLRKQTEKTLGWRVNIMNDYQIRVERQGQKGLYFDLEQGKIVGSSFQQHAFNGEPDIQKILARVVLQ</sequence>
<evidence type="ECO:0000313" key="2">
    <source>
        <dbReference type="EMBL" id="EST45280.1"/>
    </source>
</evidence>
<feature type="coiled-coil region" evidence="1">
    <location>
        <begin position="40"/>
        <end position="122"/>
    </location>
</feature>
<keyword evidence="1" id="KW-0175">Coiled coil</keyword>
<accession>V6LKX2</accession>
<protein>
    <submittedName>
        <fullName evidence="2">Uncharacterized protein</fullName>
    </submittedName>
</protein>
<keyword evidence="4" id="KW-1185">Reference proteome</keyword>
<evidence type="ECO:0000313" key="3">
    <source>
        <dbReference type="EMBL" id="KAH0576878.1"/>
    </source>
</evidence>
<dbReference type="EMBL" id="KI546100">
    <property type="protein sequence ID" value="EST45280.1"/>
    <property type="molecule type" value="Genomic_DNA"/>
</dbReference>
<dbReference type="Proteomes" id="UP000018208">
    <property type="component" value="Unassembled WGS sequence"/>
</dbReference>
<organism evidence="2">
    <name type="scientific">Spironucleus salmonicida</name>
    <dbReference type="NCBI Taxonomy" id="348837"/>
    <lineage>
        <taxon>Eukaryota</taxon>
        <taxon>Metamonada</taxon>
        <taxon>Diplomonadida</taxon>
        <taxon>Hexamitidae</taxon>
        <taxon>Hexamitinae</taxon>
        <taxon>Spironucleus</taxon>
    </lineage>
</organism>
<name>V6LKX2_9EUKA</name>
<gene>
    <name evidence="2" type="ORF">SS50377_14856</name>
    <name evidence="3" type="ORF">SS50377_20224</name>
</gene>
<evidence type="ECO:0000313" key="4">
    <source>
        <dbReference type="Proteomes" id="UP000018208"/>
    </source>
</evidence>
<reference evidence="2 3" key="1">
    <citation type="journal article" date="2014" name="PLoS Genet.">
        <title>The Genome of Spironucleus salmonicida Highlights a Fish Pathogen Adapted to Fluctuating Environments.</title>
        <authorList>
            <person name="Xu F."/>
            <person name="Jerlstrom-Hultqvist J."/>
            <person name="Einarsson E."/>
            <person name="Astvaldsson A."/>
            <person name="Svard S.G."/>
            <person name="Andersson J.O."/>
        </authorList>
    </citation>
    <scope>NUCLEOTIDE SEQUENCE</scope>
    <source>
        <strain evidence="3">ATCC 50377</strain>
    </source>
</reference>